<dbReference type="EMBL" id="JBHFFA010000002">
    <property type="protein sequence ID" value="KAL2645202.1"/>
    <property type="molecule type" value="Genomic_DNA"/>
</dbReference>
<dbReference type="PANTHER" id="PTHR34796">
    <property type="entry name" value="EXPRESSED PROTEIN"/>
    <property type="match status" value="1"/>
</dbReference>
<comment type="caution">
    <text evidence="1">The sequence shown here is derived from an EMBL/GenBank/DDBJ whole genome shotgun (WGS) entry which is preliminary data.</text>
</comment>
<dbReference type="AlphaFoldDB" id="A0ABD1ZF05"/>
<dbReference type="InterPro" id="IPR023203">
    <property type="entry name" value="TTHA0068_sf"/>
</dbReference>
<proteinExistence type="predicted"/>
<evidence type="ECO:0000313" key="1">
    <source>
        <dbReference type="EMBL" id="KAL2645202.1"/>
    </source>
</evidence>
<reference evidence="1 2" key="1">
    <citation type="submission" date="2024-09" db="EMBL/GenBank/DDBJ databases">
        <title>Chromosome-scale assembly of Riccia fluitans.</title>
        <authorList>
            <person name="Paukszto L."/>
            <person name="Sawicki J."/>
            <person name="Karawczyk K."/>
            <person name="Piernik-Szablinska J."/>
            <person name="Szczecinska M."/>
            <person name="Mazdziarz M."/>
        </authorList>
    </citation>
    <scope>NUCLEOTIDE SEQUENCE [LARGE SCALE GENOMIC DNA]</scope>
    <source>
        <strain evidence="1">Rf_01</strain>
        <tissue evidence="1">Aerial parts of the thallus</tissue>
    </source>
</reference>
<dbReference type="Proteomes" id="UP001605036">
    <property type="component" value="Unassembled WGS sequence"/>
</dbReference>
<accession>A0ABD1ZF05</accession>
<dbReference type="SUPFAM" id="SSF140663">
    <property type="entry name" value="TTHA0068-like"/>
    <property type="match status" value="1"/>
</dbReference>
<sequence length="271" mass="30397">MVTRFERSVWSCGIRSPPVMVKRRSVGAENFGLAGCPCRQLDTPVAVVDASVSQRERSQGMRLLCYHLYKSGRCRRVTTSAWRWNDEEIAEDALGVSFKEGVKLFNAGEYYQCHDVLESLWNDATEPQRSILHGILQCAVGLYHLLHQNHKGAMVELGEGLTKLRRVGVSSGPLYHFEQEASAVLEFIYSTQLEHAACSDDMCITMDGSEQSYRLLGNFGAGQVLYKLAEEADGLHIHFISQRSGEFVALHPSRVKVPVLQAEEEDLYKLT</sequence>
<evidence type="ECO:0008006" key="3">
    <source>
        <dbReference type="Google" id="ProtNLM"/>
    </source>
</evidence>
<dbReference type="Pfam" id="PF03745">
    <property type="entry name" value="DUF309"/>
    <property type="match status" value="1"/>
</dbReference>
<gene>
    <name evidence="1" type="ORF">R1flu_012789</name>
</gene>
<organism evidence="1 2">
    <name type="scientific">Riccia fluitans</name>
    <dbReference type="NCBI Taxonomy" id="41844"/>
    <lineage>
        <taxon>Eukaryota</taxon>
        <taxon>Viridiplantae</taxon>
        <taxon>Streptophyta</taxon>
        <taxon>Embryophyta</taxon>
        <taxon>Marchantiophyta</taxon>
        <taxon>Marchantiopsida</taxon>
        <taxon>Marchantiidae</taxon>
        <taxon>Marchantiales</taxon>
        <taxon>Ricciaceae</taxon>
        <taxon>Riccia</taxon>
    </lineage>
</organism>
<dbReference type="InterPro" id="IPR005500">
    <property type="entry name" value="DUF309"/>
</dbReference>
<keyword evidence="2" id="KW-1185">Reference proteome</keyword>
<name>A0ABD1ZF05_9MARC</name>
<protein>
    <recommendedName>
        <fullName evidence="3">DUF309 domain-containing protein</fullName>
    </recommendedName>
</protein>
<evidence type="ECO:0000313" key="2">
    <source>
        <dbReference type="Proteomes" id="UP001605036"/>
    </source>
</evidence>
<dbReference type="Gene3D" id="1.10.3450.10">
    <property type="entry name" value="TTHA0068-like"/>
    <property type="match status" value="1"/>
</dbReference>
<dbReference type="PANTHER" id="PTHR34796:SF1">
    <property type="entry name" value="EXPRESSED PROTEIN"/>
    <property type="match status" value="1"/>
</dbReference>